<evidence type="ECO:0000256" key="1">
    <source>
        <dbReference type="ARBA" id="ARBA00022527"/>
    </source>
</evidence>
<comment type="caution">
    <text evidence="8">The sequence shown here is derived from an EMBL/GenBank/DDBJ whole genome shotgun (WGS) entry which is preliminary data.</text>
</comment>
<evidence type="ECO:0000256" key="6">
    <source>
        <dbReference type="PROSITE-ProRule" id="PRU10141"/>
    </source>
</evidence>
<dbReference type="Gramene" id="KVI05519">
    <property type="protein sequence ID" value="KVI05519"/>
    <property type="gene ID" value="Ccrd_016161"/>
</dbReference>
<keyword evidence="9" id="KW-1185">Reference proteome</keyword>
<dbReference type="GO" id="GO:0004714">
    <property type="term" value="F:transmembrane receptor protein tyrosine kinase activity"/>
    <property type="evidence" value="ECO:0007669"/>
    <property type="project" value="InterPro"/>
</dbReference>
<dbReference type="SUPFAM" id="SSF56112">
    <property type="entry name" value="Protein kinase-like (PK-like)"/>
    <property type="match status" value="1"/>
</dbReference>
<sequence>MASLREVEHLQIPLPLILSATNSFDENNLIGKGGFGNVYQGHSEQYGTIAVKRLDHRISGQGQHEFMMEIALLSAYKHENLASLVGFCDQDGEKILVYKHESNGSLDKVLQSKDLNWIQRLRICLDAAHGLKYLHDDVGPQHRKSSNILLDENWKAKISDFGLSKIGPANVQYTFLISTACGTIGYIDPEYLTQKSDVYSFGVVLFEVLCGRQARVRGYGDEGEFLFKLVRNHYPKGTINVIIDFDLQKQMTQLLWVSFRPLPINAWRHASSGLWQNAALQQGLSTSKDNRITQSGLRLMKR</sequence>
<protein>
    <submittedName>
        <fullName evidence="8">Protein kinase, ATP binding site-containing protein</fullName>
    </submittedName>
</protein>
<dbReference type="InterPro" id="IPR001245">
    <property type="entry name" value="Ser-Thr/Tyr_kinase_cat_dom"/>
</dbReference>
<dbReference type="EMBL" id="LEKV01001869">
    <property type="protein sequence ID" value="KVI05519.1"/>
    <property type="molecule type" value="Genomic_DNA"/>
</dbReference>
<dbReference type="FunFam" id="3.30.200.20:FF:000039">
    <property type="entry name" value="receptor-like protein kinase FERONIA"/>
    <property type="match status" value="1"/>
</dbReference>
<dbReference type="PROSITE" id="PS00107">
    <property type="entry name" value="PROTEIN_KINASE_ATP"/>
    <property type="match status" value="1"/>
</dbReference>
<keyword evidence="1" id="KW-0723">Serine/threonine-protein kinase</keyword>
<reference evidence="8 9" key="1">
    <citation type="journal article" date="2016" name="Sci. Rep.">
        <title>The genome sequence of the outbreeding globe artichoke constructed de novo incorporating a phase-aware low-pass sequencing strategy of F1 progeny.</title>
        <authorList>
            <person name="Scaglione D."/>
            <person name="Reyes-Chin-Wo S."/>
            <person name="Acquadro A."/>
            <person name="Froenicke L."/>
            <person name="Portis E."/>
            <person name="Beitel C."/>
            <person name="Tirone M."/>
            <person name="Mauro R."/>
            <person name="Lo Monaco A."/>
            <person name="Mauromicale G."/>
            <person name="Faccioli P."/>
            <person name="Cattivelli L."/>
            <person name="Rieseberg L."/>
            <person name="Michelmore R."/>
            <person name="Lanteri S."/>
        </authorList>
    </citation>
    <scope>NUCLEOTIDE SEQUENCE [LARGE SCALE GENOMIC DNA]</scope>
    <source>
        <strain evidence="8">2C</strain>
    </source>
</reference>
<dbReference type="GO" id="GO:0005524">
    <property type="term" value="F:ATP binding"/>
    <property type="evidence" value="ECO:0007669"/>
    <property type="project" value="UniProtKB-UniRule"/>
</dbReference>
<dbReference type="InterPro" id="IPR011009">
    <property type="entry name" value="Kinase-like_dom_sf"/>
</dbReference>
<evidence type="ECO:0000256" key="2">
    <source>
        <dbReference type="ARBA" id="ARBA00022679"/>
    </source>
</evidence>
<dbReference type="Gene3D" id="1.10.510.10">
    <property type="entry name" value="Transferase(Phosphotransferase) domain 1"/>
    <property type="match status" value="1"/>
</dbReference>
<feature type="domain" description="Protein kinase" evidence="7">
    <location>
        <begin position="24"/>
        <end position="302"/>
    </location>
</feature>
<dbReference type="Pfam" id="PF07714">
    <property type="entry name" value="PK_Tyr_Ser-Thr"/>
    <property type="match status" value="1"/>
</dbReference>
<accession>A0A103YAH6</accession>
<dbReference type="PANTHER" id="PTHR27003">
    <property type="entry name" value="OS07G0166700 PROTEIN"/>
    <property type="match status" value="1"/>
</dbReference>
<evidence type="ECO:0000313" key="9">
    <source>
        <dbReference type="Proteomes" id="UP000243975"/>
    </source>
</evidence>
<dbReference type="InterPro" id="IPR045272">
    <property type="entry name" value="ANXUR1/2-like"/>
</dbReference>
<gene>
    <name evidence="8" type="ORF">Ccrd_016161</name>
</gene>
<dbReference type="OMA" id="YKHENMV"/>
<dbReference type="Proteomes" id="UP000243975">
    <property type="component" value="Unassembled WGS sequence"/>
</dbReference>
<dbReference type="PANTHER" id="PTHR27003:SF458">
    <property type="entry name" value="TOLL_INTERLEUKIN-1 RECEPTOR HOMOLOGY (TIR) DOMAIN, PROTEIN KINASE-LIKE DOMAIN PROTEIN-RELATED"/>
    <property type="match status" value="1"/>
</dbReference>
<dbReference type="GO" id="GO:0009506">
    <property type="term" value="C:plasmodesma"/>
    <property type="evidence" value="ECO:0007669"/>
    <property type="project" value="TreeGrafter"/>
</dbReference>
<organism evidence="8 9">
    <name type="scientific">Cynara cardunculus var. scolymus</name>
    <name type="common">Globe artichoke</name>
    <name type="synonym">Cynara scolymus</name>
    <dbReference type="NCBI Taxonomy" id="59895"/>
    <lineage>
        <taxon>Eukaryota</taxon>
        <taxon>Viridiplantae</taxon>
        <taxon>Streptophyta</taxon>
        <taxon>Embryophyta</taxon>
        <taxon>Tracheophyta</taxon>
        <taxon>Spermatophyta</taxon>
        <taxon>Magnoliopsida</taxon>
        <taxon>eudicotyledons</taxon>
        <taxon>Gunneridae</taxon>
        <taxon>Pentapetalae</taxon>
        <taxon>asterids</taxon>
        <taxon>campanulids</taxon>
        <taxon>Asterales</taxon>
        <taxon>Asteraceae</taxon>
        <taxon>Carduoideae</taxon>
        <taxon>Cardueae</taxon>
        <taxon>Carduinae</taxon>
        <taxon>Cynara</taxon>
    </lineage>
</organism>
<keyword evidence="4 8" id="KW-0418">Kinase</keyword>
<keyword evidence="2" id="KW-0808">Transferase</keyword>
<keyword evidence="3 6" id="KW-0547">Nucleotide-binding</keyword>
<dbReference type="Gene3D" id="3.30.200.20">
    <property type="entry name" value="Phosphorylase Kinase, domain 1"/>
    <property type="match status" value="1"/>
</dbReference>
<keyword evidence="5 6" id="KW-0067">ATP-binding</keyword>
<feature type="binding site" evidence="6">
    <location>
        <position position="52"/>
    </location>
    <ligand>
        <name>ATP</name>
        <dbReference type="ChEBI" id="CHEBI:30616"/>
    </ligand>
</feature>
<dbReference type="InterPro" id="IPR017441">
    <property type="entry name" value="Protein_kinase_ATP_BS"/>
</dbReference>
<evidence type="ECO:0000256" key="5">
    <source>
        <dbReference type="ARBA" id="ARBA00022840"/>
    </source>
</evidence>
<dbReference type="InterPro" id="IPR000719">
    <property type="entry name" value="Prot_kinase_dom"/>
</dbReference>
<dbReference type="GO" id="GO:0004674">
    <property type="term" value="F:protein serine/threonine kinase activity"/>
    <property type="evidence" value="ECO:0007669"/>
    <property type="project" value="UniProtKB-KW"/>
</dbReference>
<evidence type="ECO:0000256" key="4">
    <source>
        <dbReference type="ARBA" id="ARBA00022777"/>
    </source>
</evidence>
<dbReference type="GO" id="GO:0005886">
    <property type="term" value="C:plasma membrane"/>
    <property type="evidence" value="ECO:0007669"/>
    <property type="project" value="TreeGrafter"/>
</dbReference>
<evidence type="ECO:0000313" key="8">
    <source>
        <dbReference type="EMBL" id="KVI05519.1"/>
    </source>
</evidence>
<dbReference type="PROSITE" id="PS50011">
    <property type="entry name" value="PROTEIN_KINASE_DOM"/>
    <property type="match status" value="1"/>
</dbReference>
<evidence type="ECO:0000259" key="7">
    <source>
        <dbReference type="PROSITE" id="PS50011"/>
    </source>
</evidence>
<evidence type="ECO:0000256" key="3">
    <source>
        <dbReference type="ARBA" id="ARBA00022741"/>
    </source>
</evidence>
<dbReference type="AlphaFoldDB" id="A0A103YAH6"/>
<dbReference type="STRING" id="59895.A0A103YAH6"/>
<name>A0A103YAH6_CYNCS</name>
<proteinExistence type="predicted"/>